<proteinExistence type="predicted"/>
<dbReference type="VEuPathDB" id="CryptoDB:cand_004690"/>
<dbReference type="OrthoDB" id="342647at2759"/>
<sequence length="341" mass="39553">MSGYSGVSYVISEGQKNLLSQANPVELATITTSLRYKGYHNASWSLYKCQSDYYYCYNYYTTQVEQFEKLEHSISIKICNLMSDKRFRFDNAAQIVLKNYTDEQIVLGYTIPSIIPSSEHFLFKEYVRYLSTKRYLVEMKKKVWESFRNVEIKKKVIEAWEYDYNEALKEKNDIEYFNNVVNYKIENQENDLFGNMQKIRIQELRIKKEQVILNRTGEKKAEGSDIEEQVKIDDQRSISSTNNDRTCCDLFGGKRRVTLYRSKSSSPPKTQFKENKELRELPPKPNSPPIPSIDLGTKKVTTKNKDANYPSITTIGMKATSTSSNPVIPNKTKLGEQSIGH</sequence>
<gene>
    <name evidence="2" type="ORF">cand_004690</name>
</gene>
<dbReference type="Proteomes" id="UP000186804">
    <property type="component" value="Unassembled WGS sequence"/>
</dbReference>
<dbReference type="EMBL" id="LRBS01000091">
    <property type="protein sequence ID" value="OII75108.1"/>
    <property type="molecule type" value="Genomic_DNA"/>
</dbReference>
<dbReference type="AlphaFoldDB" id="A0A1J4MQ25"/>
<evidence type="ECO:0000313" key="2">
    <source>
        <dbReference type="EMBL" id="OII75108.1"/>
    </source>
</evidence>
<name>A0A1J4MQ25_9CRYT</name>
<evidence type="ECO:0000256" key="1">
    <source>
        <dbReference type="SAM" id="MobiDB-lite"/>
    </source>
</evidence>
<accession>A0A1J4MQ25</accession>
<protein>
    <submittedName>
        <fullName evidence="2">Uncharacterized protein</fullName>
    </submittedName>
</protein>
<feature type="compositionally biased region" description="Basic and acidic residues" evidence="1">
    <location>
        <begin position="271"/>
        <end position="282"/>
    </location>
</feature>
<feature type="region of interest" description="Disordered" evidence="1">
    <location>
        <begin position="260"/>
        <end position="297"/>
    </location>
</feature>
<feature type="region of interest" description="Disordered" evidence="1">
    <location>
        <begin position="317"/>
        <end position="341"/>
    </location>
</feature>
<reference evidence="2 3" key="1">
    <citation type="submission" date="2016-10" db="EMBL/GenBank/DDBJ databases">
        <title>Reductive evolution of mitochondrial metabolism and differential evolution of invasion-related proteins in Cryptosporidium.</title>
        <authorList>
            <person name="Liu S."/>
            <person name="Roellig D.M."/>
            <person name="Guo Y."/>
            <person name="Li N."/>
            <person name="Frace M.A."/>
            <person name="Tang K."/>
            <person name="Zhang L."/>
            <person name="Feng Y."/>
            <person name="Xiao L."/>
        </authorList>
    </citation>
    <scope>NUCLEOTIDE SEQUENCE [LARGE SCALE GENOMIC DNA]</scope>
    <source>
        <strain evidence="2">30847</strain>
    </source>
</reference>
<dbReference type="GeneID" id="92364654"/>
<dbReference type="RefSeq" id="XP_067067378.1">
    <property type="nucleotide sequence ID" value="XM_067210712.1"/>
</dbReference>
<organism evidence="2 3">
    <name type="scientific">Cryptosporidium andersoni</name>
    <dbReference type="NCBI Taxonomy" id="117008"/>
    <lineage>
        <taxon>Eukaryota</taxon>
        <taxon>Sar</taxon>
        <taxon>Alveolata</taxon>
        <taxon>Apicomplexa</taxon>
        <taxon>Conoidasida</taxon>
        <taxon>Coccidia</taxon>
        <taxon>Eucoccidiorida</taxon>
        <taxon>Eimeriorina</taxon>
        <taxon>Cryptosporidiidae</taxon>
        <taxon>Cryptosporidium</taxon>
    </lineage>
</organism>
<keyword evidence="3" id="KW-1185">Reference proteome</keyword>
<comment type="caution">
    <text evidence="2">The sequence shown here is derived from an EMBL/GenBank/DDBJ whole genome shotgun (WGS) entry which is preliminary data.</text>
</comment>
<evidence type="ECO:0000313" key="3">
    <source>
        <dbReference type="Proteomes" id="UP000186804"/>
    </source>
</evidence>
<feature type="compositionally biased region" description="Polar residues" evidence="1">
    <location>
        <begin position="317"/>
        <end position="327"/>
    </location>
</feature>